<proteinExistence type="predicted"/>
<name>A0A3A4QWM2_9BACT</name>
<organism evidence="1 2">
    <name type="scientific">Candidatus Auribacter fodinae</name>
    <dbReference type="NCBI Taxonomy" id="2093366"/>
    <lineage>
        <taxon>Bacteria</taxon>
        <taxon>Pseudomonadati</taxon>
        <taxon>Candidatus Auribacterota</taxon>
        <taxon>Candidatus Auribacteria</taxon>
        <taxon>Candidatus Auribacterales</taxon>
        <taxon>Candidatus Auribacteraceae</taxon>
        <taxon>Candidatus Auribacter</taxon>
    </lineage>
</organism>
<protein>
    <submittedName>
        <fullName evidence="1">Uncharacterized protein</fullName>
    </submittedName>
</protein>
<gene>
    <name evidence="1" type="ORF">C4541_08345</name>
</gene>
<reference evidence="1 2" key="1">
    <citation type="journal article" date="2017" name="ISME J.">
        <title>Energy and carbon metabolisms in a deep terrestrial subsurface fluid microbial community.</title>
        <authorList>
            <person name="Momper L."/>
            <person name="Jungbluth S.P."/>
            <person name="Lee M.D."/>
            <person name="Amend J.P."/>
        </authorList>
    </citation>
    <scope>NUCLEOTIDE SEQUENCE [LARGE SCALE GENOMIC DNA]</scope>
    <source>
        <strain evidence="1">SURF_26</strain>
    </source>
</reference>
<sequence length="570" mass="66098">MELEKYSSAITLSDMEIFVFPDLMFSLVLANIMSPVIWRWKEESSFQKLSNKGQYRKFMRMKQFIMDNFDFNLDLNTWGLTRQDTELQRFANYISPEEITRSNALFGYQGDKYYFDIDIRRHFGLDQYDSDIIPYWKTETVEAMEAFRYRDGYSQGAGECVSLSALYAAASYIMCDIPLEDISMLLTPLHSQNFINMQGGILTNNRRIVTQTMWFNGSEITRKAQRALRNEKVTIVSHISGHIHTLYDDASIDKTVYEDLTKNLEAYLSVKLDLLVFASFLRSSKRYHQYFQFCRDCHGQAKFIEAEVLFYYEHDSKNRICEPSYDKLLEEVEEEDYHCCKLPGRISCEDLRMFIESEPCDVRTAEGRTNLIKFLSGTIPDPETFVNELHEFLHTSPQLPSPNKNYVQTDRLHIPLGMSRQEIIDYLGSMRSRNELADLAFYAWRDVARSSWEPMLKASLERNPVSLSAAKGMNTAQAYNWLLSMPNESIYEGPRLAQPDEVANYKRGDGIEKAMALANIIRHAQPDTLLSLHVNNADVLLKANDAEYRFTSSKQLKKDLSLNTYATIDR</sequence>
<comment type="caution">
    <text evidence="1">The sequence shown here is derived from an EMBL/GenBank/DDBJ whole genome shotgun (WGS) entry which is preliminary data.</text>
</comment>
<accession>A0A3A4QWM2</accession>
<dbReference type="EMBL" id="QZJZ01000068">
    <property type="protein sequence ID" value="RJP58315.1"/>
    <property type="molecule type" value="Genomic_DNA"/>
</dbReference>
<dbReference type="Proteomes" id="UP000266426">
    <property type="component" value="Unassembled WGS sequence"/>
</dbReference>
<evidence type="ECO:0000313" key="1">
    <source>
        <dbReference type="EMBL" id="RJP58315.1"/>
    </source>
</evidence>
<evidence type="ECO:0000313" key="2">
    <source>
        <dbReference type="Proteomes" id="UP000266426"/>
    </source>
</evidence>
<dbReference type="AlphaFoldDB" id="A0A3A4QWM2"/>